<keyword evidence="3 6" id="KW-0328">Glycosyltransferase</keyword>
<dbReference type="AlphaFoldDB" id="A0A7V3YGC4"/>
<dbReference type="EMBL" id="DTFV01000066">
    <property type="protein sequence ID" value="HGI30608.1"/>
    <property type="molecule type" value="Genomic_DNA"/>
</dbReference>
<reference evidence="8" key="1">
    <citation type="journal article" date="2020" name="mSystems">
        <title>Genome- and Community-Level Interaction Insights into Carbon Utilization and Element Cycling Functions of Hydrothermarchaeota in Hydrothermal Sediment.</title>
        <authorList>
            <person name="Zhou Z."/>
            <person name="Liu Y."/>
            <person name="Xu W."/>
            <person name="Pan J."/>
            <person name="Luo Z.H."/>
            <person name="Li M."/>
        </authorList>
    </citation>
    <scope>NUCLEOTIDE SEQUENCE [LARGE SCALE GENOMIC DNA]</scope>
    <source>
        <strain evidence="8">SpSt-747</strain>
    </source>
</reference>
<keyword evidence="4 6" id="KW-0808">Transferase</keyword>
<gene>
    <name evidence="6" type="primary">glgA</name>
    <name evidence="8" type="ORF">ENV30_04780</name>
</gene>
<dbReference type="GO" id="GO:0004373">
    <property type="term" value="F:alpha-1,4-glucan glucosyltransferase (UDP-glucose donor) activity"/>
    <property type="evidence" value="ECO:0007669"/>
    <property type="project" value="InterPro"/>
</dbReference>
<dbReference type="UniPathway" id="UPA00164"/>
<evidence type="ECO:0000256" key="3">
    <source>
        <dbReference type="ARBA" id="ARBA00022676"/>
    </source>
</evidence>
<dbReference type="CDD" id="cd03791">
    <property type="entry name" value="GT5_Glycogen_synthase_DULL1-like"/>
    <property type="match status" value="1"/>
</dbReference>
<organism evidence="8">
    <name type="scientific">Candidatus Caldatribacterium californiense</name>
    <dbReference type="NCBI Taxonomy" id="1454726"/>
    <lineage>
        <taxon>Bacteria</taxon>
        <taxon>Pseudomonadati</taxon>
        <taxon>Atribacterota</taxon>
        <taxon>Atribacteria</taxon>
        <taxon>Atribacterales</taxon>
        <taxon>Candidatus Caldatribacteriaceae</taxon>
        <taxon>Candidatus Caldatribacterium</taxon>
    </lineage>
</organism>
<dbReference type="InterPro" id="IPR013534">
    <property type="entry name" value="Starch_synth_cat_dom"/>
</dbReference>
<dbReference type="Pfam" id="PF08323">
    <property type="entry name" value="Glyco_transf_5"/>
    <property type="match status" value="1"/>
</dbReference>
<dbReference type="NCBIfam" id="TIGR02095">
    <property type="entry name" value="glgA"/>
    <property type="match status" value="1"/>
</dbReference>
<feature type="binding site" evidence="6">
    <location>
        <position position="17"/>
    </location>
    <ligand>
        <name>ADP-alpha-D-glucose</name>
        <dbReference type="ChEBI" id="CHEBI:57498"/>
    </ligand>
</feature>
<dbReference type="GO" id="GO:0005978">
    <property type="term" value="P:glycogen biosynthetic process"/>
    <property type="evidence" value="ECO:0007669"/>
    <property type="project" value="UniProtKB-UniRule"/>
</dbReference>
<dbReference type="EC" id="2.4.1.21" evidence="6"/>
<comment type="pathway">
    <text evidence="6">Glycan biosynthesis; glycogen biosynthesis.</text>
</comment>
<feature type="domain" description="Starch synthase catalytic" evidence="7">
    <location>
        <begin position="5"/>
        <end position="235"/>
    </location>
</feature>
<evidence type="ECO:0000256" key="2">
    <source>
        <dbReference type="ARBA" id="ARBA00010281"/>
    </source>
</evidence>
<keyword evidence="5 6" id="KW-0320">Glycogen biosynthesis</keyword>
<comment type="caution">
    <text evidence="8">The sequence shown here is derived from an EMBL/GenBank/DDBJ whole genome shotgun (WGS) entry which is preliminary data.</text>
</comment>
<comment type="function">
    <text evidence="6">Synthesizes alpha-1,4-glucan chains using ADP-glucose.</text>
</comment>
<dbReference type="GO" id="GO:0009011">
    <property type="term" value="F:alpha-1,4-glucan glucosyltransferase (ADP-glucose donor) activity"/>
    <property type="evidence" value="ECO:0007669"/>
    <property type="project" value="UniProtKB-UniRule"/>
</dbReference>
<dbReference type="HAMAP" id="MF_00484">
    <property type="entry name" value="Glycogen_synth"/>
    <property type="match status" value="1"/>
</dbReference>
<evidence type="ECO:0000256" key="5">
    <source>
        <dbReference type="ARBA" id="ARBA00023056"/>
    </source>
</evidence>
<evidence type="ECO:0000256" key="4">
    <source>
        <dbReference type="ARBA" id="ARBA00022679"/>
    </source>
</evidence>
<comment type="similarity">
    <text evidence="2 6">Belongs to the glycosyltransferase 1 family. Bacterial/plant glycogen synthase subfamily.</text>
</comment>
<dbReference type="PANTHER" id="PTHR45825">
    <property type="entry name" value="GRANULE-BOUND STARCH SYNTHASE 1, CHLOROPLASTIC/AMYLOPLASTIC"/>
    <property type="match status" value="1"/>
</dbReference>
<dbReference type="SUPFAM" id="SSF53756">
    <property type="entry name" value="UDP-Glycosyltransferase/glycogen phosphorylase"/>
    <property type="match status" value="1"/>
</dbReference>
<dbReference type="InterPro" id="IPR011835">
    <property type="entry name" value="GS/SS"/>
</dbReference>
<dbReference type="PANTHER" id="PTHR45825:SF11">
    <property type="entry name" value="ALPHA AMYLASE DOMAIN-CONTAINING PROTEIN"/>
    <property type="match status" value="1"/>
</dbReference>
<proteinExistence type="inferred from homology"/>
<evidence type="ECO:0000259" key="7">
    <source>
        <dbReference type="Pfam" id="PF08323"/>
    </source>
</evidence>
<evidence type="ECO:0000313" key="8">
    <source>
        <dbReference type="EMBL" id="HGI30608.1"/>
    </source>
</evidence>
<evidence type="ECO:0000256" key="1">
    <source>
        <dbReference type="ARBA" id="ARBA00001478"/>
    </source>
</evidence>
<accession>A0A7V3YGC4</accession>
<evidence type="ECO:0000256" key="6">
    <source>
        <dbReference type="HAMAP-Rule" id="MF_00484"/>
    </source>
</evidence>
<dbReference type="Gene3D" id="3.40.50.2000">
    <property type="entry name" value="Glycogen Phosphorylase B"/>
    <property type="match status" value="2"/>
</dbReference>
<protein>
    <recommendedName>
        <fullName evidence="6">Glycogen synthase</fullName>
        <ecNumber evidence="6">2.4.1.21</ecNumber>
    </recommendedName>
    <alternativeName>
        <fullName evidence="6">Starch [bacterial glycogen] synthase</fullName>
    </alternativeName>
</protein>
<name>A0A7V3YGC4_9BACT</name>
<sequence>MNVEVVLVASEAYPFAKSGGLGDVVGALFKYLPRFGFRVKLFLPGYARMLQDFPFVRQKALEFPFGETMARAEFLEYRIDDSQSLFAVACERFFGRERMYGYPDDLERFIFFSRAVFEYLVRWQEEVFLLHCHDWQSALLCAYLERYWPQYRPRAAKVLFTIHNLAYQGIGRGELFRLVNLPNHFFTHEYLEFYGNLNLMKAGLLFSHIITTVSPTYAREICSPEFGEGLDGLLRALSHRKKIVGIVNGIDTEIFHPSLDPFLEEHYGRENLEGKRKNKLRFLEQYFGPGVEATLPVIVFISRFVEQKGIRLFLERPEEFFSLPAYWFFLGMGEAFYERALKDLEQHYPRLRVMVMFDESLAHLAYAASDFLVLPSLFEPCGISQMIAMCYGTLPIVRGVGGLRDTVVDYPFNPRLSTGFQFGEFSASEFLRAVRRALHVYFEDQDLFYTMVANAMASDFSWEQAIKRYVEVYRE</sequence>
<dbReference type="Pfam" id="PF13692">
    <property type="entry name" value="Glyco_trans_1_4"/>
    <property type="match status" value="1"/>
</dbReference>
<comment type="catalytic activity">
    <reaction evidence="1 6">
        <text>[(1-&gt;4)-alpha-D-glucosyl](n) + ADP-alpha-D-glucose = [(1-&gt;4)-alpha-D-glucosyl](n+1) + ADP + H(+)</text>
        <dbReference type="Rhea" id="RHEA:18189"/>
        <dbReference type="Rhea" id="RHEA-COMP:9584"/>
        <dbReference type="Rhea" id="RHEA-COMP:9587"/>
        <dbReference type="ChEBI" id="CHEBI:15378"/>
        <dbReference type="ChEBI" id="CHEBI:15444"/>
        <dbReference type="ChEBI" id="CHEBI:57498"/>
        <dbReference type="ChEBI" id="CHEBI:456216"/>
        <dbReference type="EC" id="2.4.1.21"/>
    </reaction>
</comment>